<name>A0A6B0QYF2_9CETA</name>
<protein>
    <submittedName>
        <fullName evidence="1">Uncharacterized protein</fullName>
    </submittedName>
</protein>
<dbReference type="EMBL" id="VBQZ03000004">
    <property type="protein sequence ID" value="MXQ80343.1"/>
    <property type="molecule type" value="Genomic_DNA"/>
</dbReference>
<comment type="caution">
    <text evidence="1">The sequence shown here is derived from an EMBL/GenBank/DDBJ whole genome shotgun (WGS) entry which is preliminary data.</text>
</comment>
<dbReference type="Proteomes" id="UP000322234">
    <property type="component" value="Unassembled WGS sequence"/>
</dbReference>
<gene>
    <name evidence="1" type="ORF">E5288_WYG006127</name>
</gene>
<proteinExistence type="predicted"/>
<evidence type="ECO:0000313" key="2">
    <source>
        <dbReference type="Proteomes" id="UP000322234"/>
    </source>
</evidence>
<sequence>MLLRLLLFGDTNSNSKLYFAKMSLTEFILAIGPQRMYTDLSFAGNIAIFGELRIPATSGLTYCQKLPSISITGV</sequence>
<reference evidence="1" key="1">
    <citation type="submission" date="2019-10" db="EMBL/GenBank/DDBJ databases">
        <title>The sequence and de novo assembly of the wild yak genome.</title>
        <authorList>
            <person name="Liu Y."/>
        </authorList>
    </citation>
    <scope>NUCLEOTIDE SEQUENCE [LARGE SCALE GENOMIC DNA]</scope>
    <source>
        <strain evidence="1">WY2019</strain>
    </source>
</reference>
<evidence type="ECO:0000313" key="1">
    <source>
        <dbReference type="EMBL" id="MXQ80343.1"/>
    </source>
</evidence>
<keyword evidence="2" id="KW-1185">Reference proteome</keyword>
<accession>A0A6B0QYF2</accession>
<organism evidence="1 2">
    <name type="scientific">Bos mutus</name>
    <name type="common">wild yak</name>
    <dbReference type="NCBI Taxonomy" id="72004"/>
    <lineage>
        <taxon>Eukaryota</taxon>
        <taxon>Metazoa</taxon>
        <taxon>Chordata</taxon>
        <taxon>Craniata</taxon>
        <taxon>Vertebrata</taxon>
        <taxon>Euteleostomi</taxon>
        <taxon>Mammalia</taxon>
        <taxon>Eutheria</taxon>
        <taxon>Laurasiatheria</taxon>
        <taxon>Artiodactyla</taxon>
        <taxon>Ruminantia</taxon>
        <taxon>Pecora</taxon>
        <taxon>Bovidae</taxon>
        <taxon>Bovinae</taxon>
        <taxon>Bos</taxon>
    </lineage>
</organism>
<dbReference type="AlphaFoldDB" id="A0A6B0QYF2"/>